<dbReference type="InterPro" id="IPR049709">
    <property type="entry name" value="IniB-like_N"/>
</dbReference>
<keyword evidence="2" id="KW-1185">Reference proteome</keyword>
<protein>
    <submittedName>
        <fullName evidence="1">Uncharacterized protein</fullName>
    </submittedName>
</protein>
<dbReference type="eggNOG" id="ENOG5031TC5">
    <property type="taxonomic scope" value="Bacteria"/>
</dbReference>
<evidence type="ECO:0000313" key="1">
    <source>
        <dbReference type="EMBL" id="EIF00906.1"/>
    </source>
</evidence>
<reference evidence="1 2" key="1">
    <citation type="submission" date="2011-09" db="EMBL/GenBank/DDBJ databases">
        <authorList>
            <consortium name="US DOE Joint Genome Institute (JGI-PGF)"/>
            <person name="Lucas S."/>
            <person name="Han J."/>
            <person name="Lapidus A."/>
            <person name="Cheng J.-F."/>
            <person name="Goodwin L."/>
            <person name="Pitluck S."/>
            <person name="Peters L."/>
            <person name="Land M.L."/>
            <person name="Hauser L."/>
            <person name="Brambilla E."/>
            <person name="Klenk H.-P."/>
            <person name="Woyke T.J."/>
        </authorList>
    </citation>
    <scope>NUCLEOTIDE SEQUENCE [LARGE SCALE GENOMIC DNA]</scope>
    <source>
        <strain evidence="1 2">K62</strain>
    </source>
</reference>
<name>I1D7I1_9PSEU</name>
<dbReference type="Proteomes" id="UP000005087">
    <property type="component" value="Chromosome"/>
</dbReference>
<sequence>MIHAQGETETEHEFTVSNPVEAPQEQTLYDFVSTLLNDATARAEFVQDPAGVLERAGLGDITAEDVQDVVPLVMDYNEKLVGVNALGETESGVVNGLDGAIEQLRGVAEAVSERVDLEGTDLGSGFGGVSGGGAATPDGASGVLRYDTEAAGGEVTGRLTEDGLNAGSYTDSPVGQIAGMGGFGPESAGGVAGVDSVLGNAGSVLDVSEDNVSGAGSLDTEHLDASVFGAADDDRADGGVGVRTDVGSGDGSVSLTDDGYVVGGSVQTPFGEYGVEVTDDGILGIPEIDTRGDLIDNLDADTLTRSSEAAASTVATYVASGGAALHGTVRSAAEEVSGDLPTELPADVVPSDVPAALPTDVPAEVAEAAEAPAVDEEVLSEPRDSLLEIDKPIQVIDLDSNLPNVANAVYDLAGELHEVRDNLATLPNQLGFETPAVQSEMPDLPVANPMPDSAEDAAQRVSDGVERVADTVSDSPLGGIAEKGEDLLSDATGIDDLDLGH</sequence>
<dbReference type="STRING" id="928724.SacglDRAFT_04067"/>
<gene>
    <name evidence="1" type="ORF">SacglDRAFT_04067</name>
</gene>
<organism evidence="1 2">
    <name type="scientific">Saccharomonospora glauca K62</name>
    <dbReference type="NCBI Taxonomy" id="928724"/>
    <lineage>
        <taxon>Bacteria</taxon>
        <taxon>Bacillati</taxon>
        <taxon>Actinomycetota</taxon>
        <taxon>Actinomycetes</taxon>
        <taxon>Pseudonocardiales</taxon>
        <taxon>Pseudonocardiaceae</taxon>
        <taxon>Saccharomonospora</taxon>
    </lineage>
</organism>
<dbReference type="EMBL" id="CM001484">
    <property type="protein sequence ID" value="EIF00906.1"/>
    <property type="molecule type" value="Genomic_DNA"/>
</dbReference>
<reference evidence="2" key="2">
    <citation type="submission" date="2012-01" db="EMBL/GenBank/DDBJ databases">
        <title>Noncontiguous Finished sequence of chromosome of Saccharomonospora glauca K62.</title>
        <authorList>
            <consortium name="US DOE Joint Genome Institute"/>
            <person name="Lucas S."/>
            <person name="Han J."/>
            <person name="Lapidus A."/>
            <person name="Cheng J.-F."/>
            <person name="Goodwin L."/>
            <person name="Pitluck S."/>
            <person name="Peters L."/>
            <person name="Mikhailova N."/>
            <person name="Held B."/>
            <person name="Detter J.C."/>
            <person name="Han C."/>
            <person name="Tapia R."/>
            <person name="Land M."/>
            <person name="Hauser L."/>
            <person name="Kyrpides N."/>
            <person name="Ivanova N."/>
            <person name="Pagani I."/>
            <person name="Brambilla E.-M."/>
            <person name="Klenk H.-P."/>
            <person name="Woyke T."/>
        </authorList>
    </citation>
    <scope>NUCLEOTIDE SEQUENCE [LARGE SCALE GENOMIC DNA]</scope>
    <source>
        <strain evidence="2">K62</strain>
    </source>
</reference>
<dbReference type="NCBIfam" id="NF038175">
    <property type="entry name" value="IniB_NTERM"/>
    <property type="match status" value="1"/>
</dbReference>
<evidence type="ECO:0000313" key="2">
    <source>
        <dbReference type="Proteomes" id="UP000005087"/>
    </source>
</evidence>
<dbReference type="AlphaFoldDB" id="I1D7I1"/>
<dbReference type="HOGENOM" id="CLU_561273_0_0_11"/>
<proteinExistence type="predicted"/>
<accession>I1D7I1</accession>
<dbReference type="RefSeq" id="WP_005466756.1">
    <property type="nucleotide sequence ID" value="NZ_CM001484.1"/>
</dbReference>